<dbReference type="EC" id="5.6.2.4" evidence="16"/>
<dbReference type="EMBL" id="JAHQCX010000024">
    <property type="protein sequence ID" value="MBU9728838.1"/>
    <property type="molecule type" value="Genomic_DNA"/>
</dbReference>
<dbReference type="Pfam" id="PF00570">
    <property type="entry name" value="HRDC"/>
    <property type="match status" value="1"/>
</dbReference>
<keyword evidence="9" id="KW-0862">Zinc</keyword>
<dbReference type="Pfam" id="PF09382">
    <property type="entry name" value="RQC"/>
    <property type="match status" value="1"/>
</dbReference>
<dbReference type="InterPro" id="IPR032284">
    <property type="entry name" value="RecQ_Zn-bd"/>
</dbReference>
<dbReference type="InterPro" id="IPR011545">
    <property type="entry name" value="DEAD/DEAH_box_helicase_dom"/>
</dbReference>
<dbReference type="InterPro" id="IPR004589">
    <property type="entry name" value="DNA_helicase_ATP-dep_RecQ"/>
</dbReference>
<evidence type="ECO:0000256" key="13">
    <source>
        <dbReference type="ARBA" id="ARBA00023204"/>
    </source>
</evidence>
<name>A0ABS6KE93_9FIRM</name>
<dbReference type="CDD" id="cd18794">
    <property type="entry name" value="SF2_C_RecQ"/>
    <property type="match status" value="1"/>
</dbReference>
<evidence type="ECO:0000256" key="8">
    <source>
        <dbReference type="ARBA" id="ARBA00022806"/>
    </source>
</evidence>
<keyword evidence="8 21" id="KW-0347">Helicase</keyword>
<dbReference type="Gene3D" id="1.10.150.80">
    <property type="entry name" value="HRDC domain"/>
    <property type="match status" value="1"/>
</dbReference>
<keyword evidence="7 21" id="KW-0378">Hydrolase</keyword>
<dbReference type="Proteomes" id="UP001314681">
    <property type="component" value="Unassembled WGS sequence"/>
</dbReference>
<proteinExistence type="inferred from homology"/>
<dbReference type="PANTHER" id="PTHR13710">
    <property type="entry name" value="DNA HELICASE RECQ FAMILY MEMBER"/>
    <property type="match status" value="1"/>
</dbReference>
<sequence>MEQLSTKYGKKYELLKQYFGYTEFREGQEMLIDSLLNGQDTLGIMPTGAGKSICYQIPALMLPGITLVVSPLISLMKDQVSSLNQAGIHAAYLNSSLTVNQYRMAMQYAAQGRYKIIYVAPERLETEEFRMFASQAQISMVCVDEAHCVSQWGQDFRPSYLNISRFVDTLHVRPVIGAFTATATKEVRDDIICMLKLWNPTVLVSGFDRKNLFFGVQTPKNKFGALQEYVVGHEDQSGIIYCLTRKDVEEVCERLRSAGVAATRYHAGLGDRERQENQDDFIYDRSPVMVATNAFGMGIDKSNVRYVIHYNMPKNIESYYQEAGRAGRDGEPSECILYYSGQDVRIHEFMMDQEPENEALSWDERELVQEQDRIRLRKMTYYCFTNDCLRDYILRYFGEEGSGYCGNCSNCLTDYEEVDMTDIAADVITCIRECRQRYGINVIVGVLRGENRAKLRSYGLTGLSSFGLRRGMEETKLKNLINQMVMDGFLLVTRDKYMLLKLTGNAKEILDGNLKVTMKCKPRQEEPAAADSTQQKRRKQRISDILNSKGLELFDKLREKRLEIARQEGMPPYIIFSDKTLTDMCVKVPLNREEMLNVTGVGQNKYERYGEKFIEFIREFSGGVHQVYYFEEENGKAPSVESYQKGGSAKTVRVETENDNGSLVRNSQDSGKKSGRRLKAEFMMSERIASQMYYSEKCTLSELVQQMNDQRDASVMKQIKNKTIMDRLIREGYVQETVCDDIQRKIITEKGTALGLFIEKKVSRDGNAYDVLYYNEAAQRAIVDRLLDEWRLPLSENTGD</sequence>
<dbReference type="SUPFAM" id="SSF46785">
    <property type="entry name" value="Winged helix' DNA-binding domain"/>
    <property type="match status" value="1"/>
</dbReference>
<keyword evidence="13" id="KW-0234">DNA repair</keyword>
<comment type="cofactor">
    <cofactor evidence="1">
        <name>Mg(2+)</name>
        <dbReference type="ChEBI" id="CHEBI:18420"/>
    </cofactor>
</comment>
<dbReference type="NCBIfam" id="TIGR00614">
    <property type="entry name" value="recQ_fam"/>
    <property type="match status" value="1"/>
</dbReference>
<dbReference type="Gene3D" id="3.40.50.300">
    <property type="entry name" value="P-loop containing nucleotide triphosphate hydrolases"/>
    <property type="match status" value="2"/>
</dbReference>
<evidence type="ECO:0000259" key="18">
    <source>
        <dbReference type="PROSITE" id="PS50967"/>
    </source>
</evidence>
<evidence type="ECO:0000256" key="14">
    <source>
        <dbReference type="ARBA" id="ARBA00023235"/>
    </source>
</evidence>
<keyword evidence="6" id="KW-0227">DNA damage</keyword>
<protein>
    <recommendedName>
        <fullName evidence="16">DNA helicase RecQ</fullName>
        <ecNumber evidence="16">5.6.2.4</ecNumber>
    </recommendedName>
</protein>
<comment type="similarity">
    <text evidence="3">Belongs to the helicase family. RecQ subfamily.</text>
</comment>
<feature type="domain" description="Helicase ATP-binding" evidence="19">
    <location>
        <begin position="32"/>
        <end position="201"/>
    </location>
</feature>
<evidence type="ECO:0000256" key="9">
    <source>
        <dbReference type="ARBA" id="ARBA00022833"/>
    </source>
</evidence>
<dbReference type="InterPro" id="IPR036388">
    <property type="entry name" value="WH-like_DNA-bd_sf"/>
</dbReference>
<evidence type="ECO:0000256" key="10">
    <source>
        <dbReference type="ARBA" id="ARBA00022840"/>
    </source>
</evidence>
<evidence type="ECO:0000256" key="2">
    <source>
        <dbReference type="ARBA" id="ARBA00001947"/>
    </source>
</evidence>
<evidence type="ECO:0000256" key="6">
    <source>
        <dbReference type="ARBA" id="ARBA00022763"/>
    </source>
</evidence>
<comment type="cofactor">
    <cofactor evidence="2">
        <name>Zn(2+)</name>
        <dbReference type="ChEBI" id="CHEBI:29105"/>
    </cofactor>
</comment>
<keyword evidence="5" id="KW-0547">Nucleotide-binding</keyword>
<evidence type="ECO:0000256" key="1">
    <source>
        <dbReference type="ARBA" id="ARBA00001946"/>
    </source>
</evidence>
<dbReference type="InterPro" id="IPR002121">
    <property type="entry name" value="HRDC_dom"/>
</dbReference>
<dbReference type="InterPro" id="IPR036390">
    <property type="entry name" value="WH_DNA-bd_sf"/>
</dbReference>
<feature type="region of interest" description="Disordered" evidence="17">
    <location>
        <begin position="656"/>
        <end position="675"/>
    </location>
</feature>
<dbReference type="InterPro" id="IPR027417">
    <property type="entry name" value="P-loop_NTPase"/>
</dbReference>
<keyword evidence="22" id="KW-1185">Reference proteome</keyword>
<reference evidence="21 22" key="1">
    <citation type="submission" date="2021-06" db="EMBL/GenBank/DDBJ databases">
        <title>Description of novel taxa of the family Lachnospiraceae.</title>
        <authorList>
            <person name="Chaplin A.V."/>
            <person name="Sokolova S.R."/>
            <person name="Pikina A.P."/>
            <person name="Korzhanova M."/>
            <person name="Belova V."/>
            <person name="Korostin D."/>
            <person name="Efimov B.A."/>
        </authorList>
    </citation>
    <scope>NUCLEOTIDE SEQUENCE [LARGE SCALE GENOMIC DNA]</scope>
    <source>
        <strain evidence="21 22">ASD4241</strain>
    </source>
</reference>
<dbReference type="SUPFAM" id="SSF52540">
    <property type="entry name" value="P-loop containing nucleoside triphosphate hydrolases"/>
    <property type="match status" value="1"/>
</dbReference>
<evidence type="ECO:0000256" key="12">
    <source>
        <dbReference type="ARBA" id="ARBA00023172"/>
    </source>
</evidence>
<gene>
    <name evidence="21" type="primary">recQ</name>
    <name evidence="21" type="ORF">KTH90_22865</name>
</gene>
<dbReference type="RefSeq" id="WP_238727524.1">
    <property type="nucleotide sequence ID" value="NZ_JAHQCX010000024.1"/>
</dbReference>
<evidence type="ECO:0000259" key="19">
    <source>
        <dbReference type="PROSITE" id="PS51192"/>
    </source>
</evidence>
<dbReference type="InterPro" id="IPR018982">
    <property type="entry name" value="RQC_domain"/>
</dbReference>
<feature type="domain" description="Helicase C-terminal" evidence="20">
    <location>
        <begin position="225"/>
        <end position="375"/>
    </location>
</feature>
<evidence type="ECO:0000259" key="20">
    <source>
        <dbReference type="PROSITE" id="PS51194"/>
    </source>
</evidence>
<evidence type="ECO:0000256" key="17">
    <source>
        <dbReference type="SAM" id="MobiDB-lite"/>
    </source>
</evidence>
<evidence type="ECO:0000256" key="3">
    <source>
        <dbReference type="ARBA" id="ARBA00005446"/>
    </source>
</evidence>
<keyword evidence="11" id="KW-0238">DNA-binding</keyword>
<evidence type="ECO:0000256" key="15">
    <source>
        <dbReference type="ARBA" id="ARBA00034617"/>
    </source>
</evidence>
<keyword evidence="14" id="KW-0413">Isomerase</keyword>
<evidence type="ECO:0000256" key="7">
    <source>
        <dbReference type="ARBA" id="ARBA00022801"/>
    </source>
</evidence>
<dbReference type="PROSITE" id="PS50967">
    <property type="entry name" value="HRDC"/>
    <property type="match status" value="1"/>
</dbReference>
<dbReference type="PROSITE" id="PS51192">
    <property type="entry name" value="HELICASE_ATP_BIND_1"/>
    <property type="match status" value="1"/>
</dbReference>
<dbReference type="InterPro" id="IPR044876">
    <property type="entry name" value="HRDC_dom_sf"/>
</dbReference>
<dbReference type="InterPro" id="IPR006293">
    <property type="entry name" value="DNA_helicase_ATP-dep_RecQ_bac"/>
</dbReference>
<evidence type="ECO:0000313" key="21">
    <source>
        <dbReference type="EMBL" id="MBU9728838.1"/>
    </source>
</evidence>
<comment type="caution">
    <text evidence="21">The sequence shown here is derived from an EMBL/GenBank/DDBJ whole genome shotgun (WGS) entry which is preliminary data.</text>
</comment>
<dbReference type="GO" id="GO:0003678">
    <property type="term" value="F:DNA helicase activity"/>
    <property type="evidence" value="ECO:0007669"/>
    <property type="project" value="UniProtKB-EC"/>
</dbReference>
<dbReference type="InterPro" id="IPR014001">
    <property type="entry name" value="Helicase_ATP-bd"/>
</dbReference>
<dbReference type="GO" id="GO:0016787">
    <property type="term" value="F:hydrolase activity"/>
    <property type="evidence" value="ECO:0007669"/>
    <property type="project" value="UniProtKB-KW"/>
</dbReference>
<evidence type="ECO:0000256" key="11">
    <source>
        <dbReference type="ARBA" id="ARBA00023125"/>
    </source>
</evidence>
<comment type="catalytic activity">
    <reaction evidence="15">
        <text>Couples ATP hydrolysis with the unwinding of duplex DNA by translocating in the 3'-5' direction.</text>
        <dbReference type="EC" id="5.6.2.4"/>
    </reaction>
</comment>
<dbReference type="NCBIfam" id="TIGR01389">
    <property type="entry name" value="recQ"/>
    <property type="match status" value="1"/>
</dbReference>
<dbReference type="PANTHER" id="PTHR13710:SF105">
    <property type="entry name" value="ATP-DEPENDENT DNA HELICASE Q1"/>
    <property type="match status" value="1"/>
</dbReference>
<organism evidence="21 22">
    <name type="scientific">Diplocloster modestus</name>
    <dbReference type="NCBI Taxonomy" id="2850322"/>
    <lineage>
        <taxon>Bacteria</taxon>
        <taxon>Bacillati</taxon>
        <taxon>Bacillota</taxon>
        <taxon>Clostridia</taxon>
        <taxon>Lachnospirales</taxon>
        <taxon>Lachnospiraceae</taxon>
        <taxon>Diplocloster</taxon>
    </lineage>
</organism>
<dbReference type="PROSITE" id="PS51194">
    <property type="entry name" value="HELICASE_CTER"/>
    <property type="match status" value="1"/>
</dbReference>
<keyword evidence="12" id="KW-0233">DNA recombination</keyword>
<dbReference type="SUPFAM" id="SSF47819">
    <property type="entry name" value="HRDC-like"/>
    <property type="match status" value="1"/>
</dbReference>
<dbReference type="SMART" id="SM00487">
    <property type="entry name" value="DEXDc"/>
    <property type="match status" value="1"/>
</dbReference>
<keyword evidence="4" id="KW-0479">Metal-binding</keyword>
<evidence type="ECO:0000313" key="22">
    <source>
        <dbReference type="Proteomes" id="UP001314681"/>
    </source>
</evidence>
<dbReference type="InterPro" id="IPR001650">
    <property type="entry name" value="Helicase_C-like"/>
</dbReference>
<evidence type="ECO:0000256" key="16">
    <source>
        <dbReference type="NCBIfam" id="TIGR01389"/>
    </source>
</evidence>
<feature type="domain" description="HRDC" evidence="18">
    <location>
        <begin position="547"/>
        <end position="627"/>
    </location>
</feature>
<dbReference type="Pfam" id="PF00270">
    <property type="entry name" value="DEAD"/>
    <property type="match status" value="1"/>
</dbReference>
<dbReference type="SMART" id="SM00490">
    <property type="entry name" value="HELICc"/>
    <property type="match status" value="1"/>
</dbReference>
<evidence type="ECO:0000256" key="5">
    <source>
        <dbReference type="ARBA" id="ARBA00022741"/>
    </source>
</evidence>
<dbReference type="Gene3D" id="1.10.10.10">
    <property type="entry name" value="Winged helix-like DNA-binding domain superfamily/Winged helix DNA-binding domain"/>
    <property type="match status" value="1"/>
</dbReference>
<feature type="compositionally biased region" description="Polar residues" evidence="17">
    <location>
        <begin position="659"/>
        <end position="669"/>
    </location>
</feature>
<accession>A0ABS6KE93</accession>
<dbReference type="InterPro" id="IPR010997">
    <property type="entry name" value="HRDC-like_sf"/>
</dbReference>
<dbReference type="CDD" id="cd17920">
    <property type="entry name" value="DEXHc_RecQ"/>
    <property type="match status" value="1"/>
</dbReference>
<evidence type="ECO:0000256" key="4">
    <source>
        <dbReference type="ARBA" id="ARBA00022723"/>
    </source>
</evidence>
<dbReference type="SMART" id="SM00956">
    <property type="entry name" value="RQC"/>
    <property type="match status" value="1"/>
</dbReference>
<dbReference type="Pfam" id="PF00271">
    <property type="entry name" value="Helicase_C"/>
    <property type="match status" value="1"/>
</dbReference>
<keyword evidence="10" id="KW-0067">ATP-binding</keyword>
<dbReference type="SMART" id="SM00341">
    <property type="entry name" value="HRDC"/>
    <property type="match status" value="1"/>
</dbReference>
<dbReference type="Pfam" id="PF16124">
    <property type="entry name" value="RecQ_Zn_bind"/>
    <property type="match status" value="1"/>
</dbReference>